<dbReference type="EMBL" id="CP144530">
    <property type="protein sequence ID" value="WWC58871.1"/>
    <property type="molecule type" value="Genomic_DNA"/>
</dbReference>
<evidence type="ECO:0000313" key="4">
    <source>
        <dbReference type="Proteomes" id="UP000078595"/>
    </source>
</evidence>
<dbReference type="AlphaFoldDB" id="A0A1A6AHS5"/>
<reference evidence="2" key="1">
    <citation type="submission" date="2013-07" db="EMBL/GenBank/DDBJ databases">
        <title>The Genome Sequence of Cryptococcus dejecticola CBS10117.</title>
        <authorList>
            <consortium name="The Broad Institute Genome Sequencing Platform"/>
            <person name="Cuomo C."/>
            <person name="Litvintseva A."/>
            <person name="Chen Y."/>
            <person name="Heitman J."/>
            <person name="Sun S."/>
            <person name="Springer D."/>
            <person name="Dromer F."/>
            <person name="Young S.K."/>
            <person name="Zeng Q."/>
            <person name="Gargeya S."/>
            <person name="Fitzgerald M."/>
            <person name="Abouelleil A."/>
            <person name="Alvarado L."/>
            <person name="Berlin A.M."/>
            <person name="Chapman S.B."/>
            <person name="Dewar J."/>
            <person name="Goldberg J."/>
            <person name="Griggs A."/>
            <person name="Gujja S."/>
            <person name="Hansen M."/>
            <person name="Howarth C."/>
            <person name="Imamovic A."/>
            <person name="Larimer J."/>
            <person name="McCowan C."/>
            <person name="Murphy C."/>
            <person name="Pearson M."/>
            <person name="Priest M."/>
            <person name="Roberts A."/>
            <person name="Saif S."/>
            <person name="Shea T."/>
            <person name="Sykes S."/>
            <person name="Wortman J."/>
            <person name="Nusbaum C."/>
            <person name="Birren B."/>
        </authorList>
    </citation>
    <scope>NUCLEOTIDE SEQUENCE [LARGE SCALE GENOMIC DNA]</scope>
    <source>
        <strain evidence="2">CBS 10117</strain>
    </source>
</reference>
<accession>A0A1A6AHS5</accession>
<feature type="compositionally biased region" description="Polar residues" evidence="1">
    <location>
        <begin position="29"/>
        <end position="61"/>
    </location>
</feature>
<feature type="region of interest" description="Disordered" evidence="1">
    <location>
        <begin position="18"/>
        <end position="61"/>
    </location>
</feature>
<evidence type="ECO:0000313" key="2">
    <source>
        <dbReference type="EMBL" id="OBR89596.1"/>
    </source>
</evidence>
<gene>
    <name evidence="2" type="ORF">I303_01425</name>
    <name evidence="3" type="ORF">I303_101416</name>
</gene>
<dbReference type="RefSeq" id="XP_018267438.1">
    <property type="nucleotide sequence ID" value="XM_018404784.1"/>
</dbReference>
<proteinExistence type="predicted"/>
<reference evidence="3" key="3">
    <citation type="submission" date="2024-02" db="EMBL/GenBank/DDBJ databases">
        <title>Comparative genomics of Cryptococcus and Kwoniella reveals pathogenesis evolution and contrasting modes of karyotype evolution via chromosome fusion or intercentromeric recombination.</title>
        <authorList>
            <person name="Coelho M.A."/>
            <person name="David-Palma M."/>
            <person name="Shea T."/>
            <person name="Bowers K."/>
            <person name="McGinley-Smith S."/>
            <person name="Mohammad A.W."/>
            <person name="Gnirke A."/>
            <person name="Yurkov A.M."/>
            <person name="Nowrousian M."/>
            <person name="Sun S."/>
            <person name="Cuomo C.A."/>
            <person name="Heitman J."/>
        </authorList>
    </citation>
    <scope>NUCLEOTIDE SEQUENCE</scope>
    <source>
        <strain evidence="3">CBS 10117</strain>
    </source>
</reference>
<reference evidence="3" key="2">
    <citation type="submission" date="2013-07" db="EMBL/GenBank/DDBJ databases">
        <authorList>
            <consortium name="The Broad Institute Genome Sequencing Platform"/>
            <person name="Cuomo C."/>
            <person name="Litvintseva A."/>
            <person name="Chen Y."/>
            <person name="Heitman J."/>
            <person name="Sun S."/>
            <person name="Springer D."/>
            <person name="Dromer F."/>
            <person name="Young S.K."/>
            <person name="Zeng Q."/>
            <person name="Gargeya S."/>
            <person name="Fitzgerald M."/>
            <person name="Abouelleil A."/>
            <person name="Alvarado L."/>
            <person name="Berlin A.M."/>
            <person name="Chapman S.B."/>
            <person name="Dewar J."/>
            <person name="Goldberg J."/>
            <person name="Griggs A."/>
            <person name="Gujja S."/>
            <person name="Hansen M."/>
            <person name="Howarth C."/>
            <person name="Imamovic A."/>
            <person name="Larimer J."/>
            <person name="McCowan C."/>
            <person name="Murphy C."/>
            <person name="Pearson M."/>
            <person name="Priest M."/>
            <person name="Roberts A."/>
            <person name="Saif S."/>
            <person name="Shea T."/>
            <person name="Sykes S."/>
            <person name="Wortman J."/>
            <person name="Nusbaum C."/>
            <person name="Birren B."/>
        </authorList>
    </citation>
    <scope>NUCLEOTIDE SEQUENCE</scope>
    <source>
        <strain evidence="3">CBS 10117</strain>
    </source>
</reference>
<evidence type="ECO:0000313" key="3">
    <source>
        <dbReference type="EMBL" id="WWC58871.1"/>
    </source>
</evidence>
<evidence type="ECO:0000256" key="1">
    <source>
        <dbReference type="SAM" id="MobiDB-lite"/>
    </source>
</evidence>
<sequence>MMNAHSPQILQITQQVHSLGTPQPHRGSDSSTHQLCPHSYSASDGSEYQQNPEQSTGNSEGRYSALDYLVVGLLTRGGMHNPPHPHNLSPKMQLAWQHLRIGLDTLRQPDQWIQGQTISDCPHWSTAHKHCYLDALNDARLEFSFWQSRHAWEGHPCPMDLTDAESPEVSAQCASASDILVNRLMDRMLWDDALREMWKDDTQRVISALSVSTTKIVEIAKQNRNW</sequence>
<dbReference type="EMBL" id="KI894027">
    <property type="protein sequence ID" value="OBR89596.1"/>
    <property type="molecule type" value="Genomic_DNA"/>
</dbReference>
<organism evidence="2">
    <name type="scientific">Kwoniella dejecticola CBS 10117</name>
    <dbReference type="NCBI Taxonomy" id="1296121"/>
    <lineage>
        <taxon>Eukaryota</taxon>
        <taxon>Fungi</taxon>
        <taxon>Dikarya</taxon>
        <taxon>Basidiomycota</taxon>
        <taxon>Agaricomycotina</taxon>
        <taxon>Tremellomycetes</taxon>
        <taxon>Tremellales</taxon>
        <taxon>Cryptococcaceae</taxon>
        <taxon>Kwoniella</taxon>
    </lineage>
</organism>
<protein>
    <submittedName>
        <fullName evidence="2">Uncharacterized protein</fullName>
    </submittedName>
</protein>
<keyword evidence="4" id="KW-1185">Reference proteome</keyword>
<name>A0A1A6AHS5_9TREE</name>
<dbReference type="GeneID" id="28965124"/>
<dbReference type="KEGG" id="kdj:28965124"/>
<dbReference type="Proteomes" id="UP000078595">
    <property type="component" value="Chromosome 1"/>
</dbReference>
<dbReference type="VEuPathDB" id="FungiDB:I303_01425"/>